<reference evidence="1" key="1">
    <citation type="submission" date="2016-03" db="EMBL/GenBank/DDBJ databases">
        <authorList>
            <person name="Ploux O."/>
        </authorList>
    </citation>
    <scope>NUCLEOTIDE SEQUENCE</scope>
    <source>
        <strain evidence="1">UC1</strain>
    </source>
</reference>
<proteinExistence type="predicted"/>
<protein>
    <submittedName>
        <fullName evidence="1">Uncharacterized protein</fullName>
    </submittedName>
</protein>
<dbReference type="EMBL" id="FLQR01000008">
    <property type="protein sequence ID" value="SBS73662.1"/>
    <property type="molecule type" value="Genomic_DNA"/>
</dbReference>
<accession>A0A1Y5P4R1</accession>
<gene>
    <name evidence="1" type="ORF">MIPYR_40294</name>
</gene>
<sequence length="189" mass="21068">MSALSGFHIMLPPGWSRYRVDEDGRKQFVAKLSARMKELGHPELDVRLRMLANAQWRRLEQTRTHSVYLADHDIDGLVHLPVSVAVRQHVVPSGVAFGNGLRDLTPAQIDVYDTAIGPIRRWETDKPGEGETEGITTRTLGYGFALPDADDRRGLVFTASIPYPDGADGALVEAATELVDSIMETFRWR</sequence>
<organism evidence="1">
    <name type="scientific">uncultured Microbacterium sp</name>
    <dbReference type="NCBI Taxonomy" id="191216"/>
    <lineage>
        <taxon>Bacteria</taxon>
        <taxon>Bacillati</taxon>
        <taxon>Actinomycetota</taxon>
        <taxon>Actinomycetes</taxon>
        <taxon>Micrococcales</taxon>
        <taxon>Microbacteriaceae</taxon>
        <taxon>Microbacterium</taxon>
        <taxon>environmental samples</taxon>
    </lineage>
</organism>
<evidence type="ECO:0000313" key="1">
    <source>
        <dbReference type="EMBL" id="SBS73662.1"/>
    </source>
</evidence>
<name>A0A1Y5P4R1_9MICO</name>
<dbReference type="AlphaFoldDB" id="A0A1Y5P4R1"/>
<dbReference type="RefSeq" id="WP_295576721.1">
    <property type="nucleotide sequence ID" value="NZ_FLQR01000008.1"/>
</dbReference>